<evidence type="ECO:0000313" key="1">
    <source>
        <dbReference type="EMBL" id="MCI90414.1"/>
    </source>
</evidence>
<evidence type="ECO:0000313" key="2">
    <source>
        <dbReference type="Proteomes" id="UP000265520"/>
    </source>
</evidence>
<reference evidence="1 2" key="1">
    <citation type="journal article" date="2018" name="Front. Plant Sci.">
        <title>Red Clover (Trifolium pratense) and Zigzag Clover (T. medium) - A Picture of Genomic Similarities and Differences.</title>
        <authorList>
            <person name="Dluhosova J."/>
            <person name="Istvanek J."/>
            <person name="Nedelnik J."/>
            <person name="Repkova J."/>
        </authorList>
    </citation>
    <scope>NUCLEOTIDE SEQUENCE [LARGE SCALE GENOMIC DNA]</scope>
    <source>
        <strain evidence="2">cv. 10/8</strain>
        <tissue evidence="1">Leaf</tissue>
    </source>
</reference>
<dbReference type="AlphaFoldDB" id="A0A392VPU9"/>
<proteinExistence type="predicted"/>
<organism evidence="1 2">
    <name type="scientific">Trifolium medium</name>
    <dbReference type="NCBI Taxonomy" id="97028"/>
    <lineage>
        <taxon>Eukaryota</taxon>
        <taxon>Viridiplantae</taxon>
        <taxon>Streptophyta</taxon>
        <taxon>Embryophyta</taxon>
        <taxon>Tracheophyta</taxon>
        <taxon>Spermatophyta</taxon>
        <taxon>Magnoliopsida</taxon>
        <taxon>eudicotyledons</taxon>
        <taxon>Gunneridae</taxon>
        <taxon>Pentapetalae</taxon>
        <taxon>rosids</taxon>
        <taxon>fabids</taxon>
        <taxon>Fabales</taxon>
        <taxon>Fabaceae</taxon>
        <taxon>Papilionoideae</taxon>
        <taxon>50 kb inversion clade</taxon>
        <taxon>NPAAA clade</taxon>
        <taxon>Hologalegina</taxon>
        <taxon>IRL clade</taxon>
        <taxon>Trifolieae</taxon>
        <taxon>Trifolium</taxon>
    </lineage>
</organism>
<protein>
    <submittedName>
        <fullName evidence="1">Uncharacterized protein</fullName>
    </submittedName>
</protein>
<sequence length="56" mass="6378">MWRDAQLLSCWADLFLTSTRRASVDCAARSAISVFYVFLLVLARRAQVVCATRRVL</sequence>
<dbReference type="Proteomes" id="UP000265520">
    <property type="component" value="Unassembled WGS sequence"/>
</dbReference>
<dbReference type="EMBL" id="LXQA011244015">
    <property type="protein sequence ID" value="MCI90414.1"/>
    <property type="molecule type" value="Genomic_DNA"/>
</dbReference>
<name>A0A392VPU9_9FABA</name>
<accession>A0A392VPU9</accession>
<comment type="caution">
    <text evidence="1">The sequence shown here is derived from an EMBL/GenBank/DDBJ whole genome shotgun (WGS) entry which is preliminary data.</text>
</comment>
<keyword evidence="2" id="KW-1185">Reference proteome</keyword>